<keyword evidence="3" id="KW-1185">Reference proteome</keyword>
<evidence type="ECO:0000313" key="2">
    <source>
        <dbReference type="EMBL" id="KAK1688687.1"/>
    </source>
</evidence>
<dbReference type="GeneID" id="85450841"/>
<feature type="region of interest" description="Disordered" evidence="1">
    <location>
        <begin position="1"/>
        <end position="81"/>
    </location>
</feature>
<feature type="region of interest" description="Disordered" evidence="1">
    <location>
        <begin position="368"/>
        <end position="430"/>
    </location>
</feature>
<accession>A0AAJ0AQU7</accession>
<sequence length="790" mass="86016">MESHLPLSPTQARYSPSRDFVRDDMKPAPLRLSPKTKETDEIPDVPLQPGASSIKNATHTDGSTPTERATGQLSNHPTELKNPPLAAILSKFEILDVMTDLETQATTGHGPSNIEVPRSPANNSTVRKDLGVCVNSGLAKEPPPRLVHDDVVERQSTPSLSKTSLHNISLRGSQIYSETGIQAAVEPTTYVFDPFTGERRPNKAGRSADGRQKSLVAERRQMFEAPMGKYVPRSDVGLPGMLIMCVGGVSAMPGQSVSLPLPPFSNNNFLPQTTTPYCTLPHTNTWKKRPNDIEAPQSSSRAEPLLDPRSVNDGDQTKAAGRNTWTRSISKSLGYSASQRVITGIRRQRGRGKLFGLWPRAMDVLHSREASTSESGYESLKAPDRSTSQVAPDISNSVSKKSARSSNLQTEYYKSQEEPQSGHATSMTALSEPSSNAAIMTAQNKVASLRRLFDKSANDAGQKSGSQLRRSDTGPTDKVSPHSNSLTVFQSGHEQQLQCELSMDGAIRRSFQAAADANAPKGSTSSSLKDRINTLETICQIDAETTSSTNKSISASRSTIPRIERVADGSRSHVENRLESLGFNRGREAWRKISASWEKGRSEEGKRNGTDHTKQILDKSQEQRTWQGSYLTTVRPDDTQLADCSPDEPNTGGPPASTSAPTRVSPFPARKSTSAIPRECLSTGTNLDGCPEEPKRALPLSTTGPVGTSNWWQFGSASSQADWRTRWDALSGDAHGISWGRWRAPRERGLMTAGAECPMHHTRPSPTVRLGEMHEAANRQTETRKPTLDG</sequence>
<dbReference type="RefSeq" id="XP_060432382.1">
    <property type="nucleotide sequence ID" value="XM_060566315.1"/>
</dbReference>
<comment type="caution">
    <text evidence="2">The sequence shown here is derived from an EMBL/GenBank/DDBJ whole genome shotgun (WGS) entry which is preliminary data.</text>
</comment>
<feature type="compositionally biased region" description="Basic and acidic residues" evidence="1">
    <location>
        <begin position="598"/>
        <end position="622"/>
    </location>
</feature>
<feature type="region of interest" description="Disordered" evidence="1">
    <location>
        <begin position="193"/>
        <end position="212"/>
    </location>
</feature>
<feature type="compositionally biased region" description="Polar residues" evidence="1">
    <location>
        <begin position="408"/>
        <end position="430"/>
    </location>
</feature>
<protein>
    <submittedName>
        <fullName evidence="2">Uncharacterized protein</fullName>
    </submittedName>
</protein>
<dbReference type="EMBL" id="JAHMHR010000010">
    <property type="protein sequence ID" value="KAK1688687.1"/>
    <property type="molecule type" value="Genomic_DNA"/>
</dbReference>
<feature type="region of interest" description="Disordered" evidence="1">
    <location>
        <begin position="597"/>
        <end position="674"/>
    </location>
</feature>
<feature type="compositionally biased region" description="Polar residues" evidence="1">
    <location>
        <begin position="50"/>
        <end position="77"/>
    </location>
</feature>
<proteinExistence type="predicted"/>
<evidence type="ECO:0000256" key="1">
    <source>
        <dbReference type="SAM" id="MobiDB-lite"/>
    </source>
</evidence>
<feature type="compositionally biased region" description="Basic and acidic residues" evidence="1">
    <location>
        <begin position="304"/>
        <end position="316"/>
    </location>
</feature>
<name>A0AAJ0AQU7_9PEZI</name>
<feature type="compositionally biased region" description="Polar residues" evidence="1">
    <location>
        <begin position="459"/>
        <end position="468"/>
    </location>
</feature>
<gene>
    <name evidence="2" type="ORF">BDP55DRAFT_25808</name>
</gene>
<feature type="region of interest" description="Disordered" evidence="1">
    <location>
        <begin position="753"/>
        <end position="790"/>
    </location>
</feature>
<feature type="compositionally biased region" description="Basic and acidic residues" evidence="1">
    <location>
        <begin position="771"/>
        <end position="790"/>
    </location>
</feature>
<organism evidence="2 3">
    <name type="scientific">Colletotrichum godetiae</name>
    <dbReference type="NCBI Taxonomy" id="1209918"/>
    <lineage>
        <taxon>Eukaryota</taxon>
        <taxon>Fungi</taxon>
        <taxon>Dikarya</taxon>
        <taxon>Ascomycota</taxon>
        <taxon>Pezizomycotina</taxon>
        <taxon>Sordariomycetes</taxon>
        <taxon>Hypocreomycetidae</taxon>
        <taxon>Glomerellales</taxon>
        <taxon>Glomerellaceae</taxon>
        <taxon>Colletotrichum</taxon>
        <taxon>Colletotrichum acutatum species complex</taxon>
    </lineage>
</organism>
<evidence type="ECO:0000313" key="3">
    <source>
        <dbReference type="Proteomes" id="UP001224890"/>
    </source>
</evidence>
<feature type="compositionally biased region" description="Polar residues" evidence="1">
    <location>
        <begin position="623"/>
        <end position="632"/>
    </location>
</feature>
<reference evidence="2" key="1">
    <citation type="submission" date="2021-06" db="EMBL/GenBank/DDBJ databases">
        <title>Comparative genomics, transcriptomics and evolutionary studies reveal genomic signatures of adaptation to plant cell wall in hemibiotrophic fungi.</title>
        <authorList>
            <consortium name="DOE Joint Genome Institute"/>
            <person name="Baroncelli R."/>
            <person name="Diaz J.F."/>
            <person name="Benocci T."/>
            <person name="Peng M."/>
            <person name="Battaglia E."/>
            <person name="Haridas S."/>
            <person name="Andreopoulos W."/>
            <person name="Labutti K."/>
            <person name="Pangilinan J."/>
            <person name="Floch G.L."/>
            <person name="Makela M.R."/>
            <person name="Henrissat B."/>
            <person name="Grigoriev I.V."/>
            <person name="Crouch J.A."/>
            <person name="De Vries R.P."/>
            <person name="Sukno S.A."/>
            <person name="Thon M.R."/>
        </authorList>
    </citation>
    <scope>NUCLEOTIDE SEQUENCE</scope>
    <source>
        <strain evidence="2">CBS 193.32</strain>
    </source>
</reference>
<feature type="compositionally biased region" description="Basic and acidic residues" evidence="1">
    <location>
        <begin position="196"/>
        <end position="212"/>
    </location>
</feature>
<feature type="region of interest" description="Disordered" evidence="1">
    <location>
        <begin position="283"/>
        <end position="325"/>
    </location>
</feature>
<feature type="region of interest" description="Disordered" evidence="1">
    <location>
        <begin position="104"/>
        <end position="127"/>
    </location>
</feature>
<feature type="compositionally biased region" description="Low complexity" evidence="1">
    <location>
        <begin position="395"/>
        <end position="407"/>
    </location>
</feature>
<dbReference type="Proteomes" id="UP001224890">
    <property type="component" value="Unassembled WGS sequence"/>
</dbReference>
<dbReference type="AlphaFoldDB" id="A0AAJ0AQU7"/>
<feature type="region of interest" description="Disordered" evidence="1">
    <location>
        <begin position="456"/>
        <end position="485"/>
    </location>
</feature>